<reference evidence="1 2" key="1">
    <citation type="submission" date="2020-08" db="EMBL/GenBank/DDBJ databases">
        <title>Sequencing the genomes of 1000 actinobacteria strains.</title>
        <authorList>
            <person name="Klenk H.-P."/>
        </authorList>
    </citation>
    <scope>NUCLEOTIDE SEQUENCE [LARGE SCALE GENOMIC DNA]</scope>
    <source>
        <strain evidence="1 2">DSM 43036</strain>
    </source>
</reference>
<organism evidence="1 2">
    <name type="scientific">Micromonospora echinospora</name>
    <name type="common">Micromonospora purpurea</name>
    <dbReference type="NCBI Taxonomy" id="1877"/>
    <lineage>
        <taxon>Bacteria</taxon>
        <taxon>Bacillati</taxon>
        <taxon>Actinomycetota</taxon>
        <taxon>Actinomycetes</taxon>
        <taxon>Micromonosporales</taxon>
        <taxon>Micromonosporaceae</taxon>
        <taxon>Micromonospora</taxon>
    </lineage>
</organism>
<sequence>MSAPMVTQVVLVEQAQRFLDLPAPQYTGLPGRGEGRSAVAAFCKVEYLG</sequence>
<dbReference type="RefSeq" id="WP_184683711.1">
    <property type="nucleotide sequence ID" value="NZ_JACHJC010000001.1"/>
</dbReference>
<comment type="caution">
    <text evidence="1">The sequence shown here is derived from an EMBL/GenBank/DDBJ whole genome shotgun (WGS) entry which is preliminary data.</text>
</comment>
<protein>
    <submittedName>
        <fullName evidence="1">Uncharacterized protein</fullName>
    </submittedName>
</protein>
<keyword evidence="2" id="KW-1185">Reference proteome</keyword>
<dbReference type="GeneID" id="300292958"/>
<dbReference type="EMBL" id="JACHJC010000001">
    <property type="protein sequence ID" value="MBB5112545.1"/>
    <property type="molecule type" value="Genomic_DNA"/>
</dbReference>
<gene>
    <name evidence="1" type="ORF">FHU28_002384</name>
</gene>
<name>A0ABR6MAZ7_MICEC</name>
<accession>A0ABR6MAZ7</accession>
<evidence type="ECO:0000313" key="2">
    <source>
        <dbReference type="Proteomes" id="UP000618986"/>
    </source>
</evidence>
<dbReference type="Proteomes" id="UP000618986">
    <property type="component" value="Unassembled WGS sequence"/>
</dbReference>
<proteinExistence type="predicted"/>
<evidence type="ECO:0000313" key="1">
    <source>
        <dbReference type="EMBL" id="MBB5112545.1"/>
    </source>
</evidence>